<feature type="domain" description="Beta-lactamase-related" evidence="1">
    <location>
        <begin position="52"/>
        <end position="376"/>
    </location>
</feature>
<dbReference type="GO" id="GO:0019216">
    <property type="term" value="P:regulation of lipid metabolic process"/>
    <property type="evidence" value="ECO:0007669"/>
    <property type="project" value="TreeGrafter"/>
</dbReference>
<dbReference type="EMBL" id="CP053435">
    <property type="protein sequence ID" value="QJW89620.1"/>
    <property type="molecule type" value="Genomic_DNA"/>
</dbReference>
<dbReference type="Proteomes" id="UP000502756">
    <property type="component" value="Chromosome"/>
</dbReference>
<evidence type="ECO:0000313" key="2">
    <source>
        <dbReference type="EMBL" id="QJW89620.1"/>
    </source>
</evidence>
<dbReference type="PANTHER" id="PTHR46520">
    <property type="entry name" value="SERINE BETA-LACTAMASE-LIKE PROTEIN LACTB, MITOCHONDRIAL"/>
    <property type="match status" value="1"/>
</dbReference>
<dbReference type="Gene3D" id="3.40.710.10">
    <property type="entry name" value="DD-peptidase/beta-lactamase superfamily"/>
    <property type="match status" value="1"/>
</dbReference>
<protein>
    <submittedName>
        <fullName evidence="2">Beta-lactamase family protein</fullName>
    </submittedName>
</protein>
<accession>A0A6M5Y8N7</accession>
<evidence type="ECO:0000313" key="3">
    <source>
        <dbReference type="Proteomes" id="UP000502756"/>
    </source>
</evidence>
<evidence type="ECO:0000259" key="1">
    <source>
        <dbReference type="Pfam" id="PF00144"/>
    </source>
</evidence>
<dbReference type="InterPro" id="IPR012338">
    <property type="entry name" value="Beta-lactam/transpept-like"/>
</dbReference>
<dbReference type="PANTHER" id="PTHR46520:SF1">
    <property type="entry name" value="SERINE BETA-LACTAMASE-LIKE PROTEIN LACTB, MITOCHONDRIAL"/>
    <property type="match status" value="1"/>
</dbReference>
<dbReference type="KEGG" id="stae:HNV11_09610"/>
<dbReference type="Pfam" id="PF00144">
    <property type="entry name" value="Beta-lactamase"/>
    <property type="match status" value="1"/>
</dbReference>
<dbReference type="SUPFAM" id="SSF56601">
    <property type="entry name" value="beta-lactamase/transpeptidase-like"/>
    <property type="match status" value="1"/>
</dbReference>
<dbReference type="GO" id="GO:0006508">
    <property type="term" value="P:proteolysis"/>
    <property type="evidence" value="ECO:0007669"/>
    <property type="project" value="TreeGrafter"/>
</dbReference>
<keyword evidence="3" id="KW-1185">Reference proteome</keyword>
<dbReference type="RefSeq" id="WP_171739459.1">
    <property type="nucleotide sequence ID" value="NZ_CP053435.1"/>
</dbReference>
<sequence>MNTFILPLFIPKYTYRISVLIIWGVLLTLPSVAQTRLTSRSGESFVDDSYVRAYLEQVANESGAPGVSAAVSVRGKTVFSGGVGFADLDNKVPQNGKTVHNIGSVSKAFSVIAIMQLEEKGLVNLNDEIQKYLPYMPKKQKPITINHILTHTSGIRHYAKQDNDNYGFKRLRHYDNFEEATTIFRDDPLLFEPGAYYAYSSYSSNLMHGIIEKVSGMPFEDYMKKNVWQPAGMLSTCFDVPARIISNRGKGYVKDSNGTLINAPYEDVSYKYAGGGILSTPEDMLKLALALNRGFLLKQATLEKLYKPQFDKNKKDLHANPAQLKDPLWQGLIWWSGKDRQGHTWYGHSGTVKGTRSFLINFPAEQVIVAIQANIGSIKIDEYALELAQLFLAEEPLPNRP</sequence>
<dbReference type="InterPro" id="IPR052794">
    <property type="entry name" value="Mito_Ser_Protease_LACTB"/>
</dbReference>
<name>A0A6M5Y8N7_9BACT</name>
<proteinExistence type="predicted"/>
<reference evidence="2 3" key="1">
    <citation type="submission" date="2020-05" db="EMBL/GenBank/DDBJ databases">
        <title>Genome sequencing of Spirosoma sp. TS118.</title>
        <authorList>
            <person name="Lee J.-H."/>
            <person name="Jeong S."/>
            <person name="Zhao L."/>
            <person name="Jung J.-H."/>
            <person name="Kim M.-K."/>
            <person name="Lim S."/>
        </authorList>
    </citation>
    <scope>NUCLEOTIDE SEQUENCE [LARGE SCALE GENOMIC DNA]</scope>
    <source>
        <strain evidence="2 3">TS118</strain>
    </source>
</reference>
<dbReference type="AlphaFoldDB" id="A0A6M5Y8N7"/>
<organism evidence="2 3">
    <name type="scientific">Spirosoma taeanense</name>
    <dbReference type="NCBI Taxonomy" id="2735870"/>
    <lineage>
        <taxon>Bacteria</taxon>
        <taxon>Pseudomonadati</taxon>
        <taxon>Bacteroidota</taxon>
        <taxon>Cytophagia</taxon>
        <taxon>Cytophagales</taxon>
        <taxon>Cytophagaceae</taxon>
        <taxon>Spirosoma</taxon>
    </lineage>
</organism>
<dbReference type="InterPro" id="IPR001466">
    <property type="entry name" value="Beta-lactam-related"/>
</dbReference>
<gene>
    <name evidence="2" type="ORF">HNV11_09610</name>
</gene>
<dbReference type="GO" id="GO:0008233">
    <property type="term" value="F:peptidase activity"/>
    <property type="evidence" value="ECO:0007669"/>
    <property type="project" value="TreeGrafter"/>
</dbReference>